<reference evidence="2 3" key="1">
    <citation type="journal article" date="2017" name="ISME J.">
        <title>Potential for microbial H2 and metal transformations associated with novel bacteria and archaea in deep terrestrial subsurface sediments.</title>
        <authorList>
            <person name="Hernsdorf A.W."/>
            <person name="Amano Y."/>
            <person name="Miyakawa K."/>
            <person name="Ise K."/>
            <person name="Suzuki Y."/>
            <person name="Anantharaman K."/>
            <person name="Probst A."/>
            <person name="Burstein D."/>
            <person name="Thomas B.C."/>
            <person name="Banfield J.F."/>
        </authorList>
    </citation>
    <scope>NUCLEOTIDE SEQUENCE [LARGE SCALE GENOMIC DNA]</scope>
    <source>
        <strain evidence="2">HGW-Wallbacteria-1</strain>
    </source>
</reference>
<dbReference type="Gene3D" id="3.90.25.10">
    <property type="entry name" value="UDP-galactose 4-epimerase, domain 1"/>
    <property type="match status" value="1"/>
</dbReference>
<dbReference type="Gene3D" id="3.40.50.720">
    <property type="entry name" value="NAD(P)-binding Rossmann-like Domain"/>
    <property type="match status" value="1"/>
</dbReference>
<sequence>MRILVTGGAGFIGSHTVSALLDKGHQVRVLDDLSSGYLHNLKGLEQEFVRGSITDRPVLAEAMQGMQGVIHLAALVSAPESLQRAADYVRVNALGTAMVLEEAAAAGVECMVLASSAAVYGNEPGLPKSERMLPVPETPYASSKLEGEHLFRMMGAANGIRTMCFRFFNVYGPRQDPGSPYSSVISKFSDAAARGDEFVIYGDGSQTRDFVFVGDLAAILAETMESDCSGLCNLATGHSVTVLELAQTIREIKGAAREIVFRDFRAGDVKYSSADVSILNSLGFSAATSLRHGLSITLPEFATGKDSL</sequence>
<dbReference type="EMBL" id="PGXC01000007">
    <property type="protein sequence ID" value="PKK90170.1"/>
    <property type="molecule type" value="Genomic_DNA"/>
</dbReference>
<dbReference type="Proteomes" id="UP000233256">
    <property type="component" value="Unassembled WGS sequence"/>
</dbReference>
<dbReference type="SUPFAM" id="SSF51735">
    <property type="entry name" value="NAD(P)-binding Rossmann-fold domains"/>
    <property type="match status" value="1"/>
</dbReference>
<organism evidence="2 3">
    <name type="scientific">Candidatus Wallbacteria bacterium HGW-Wallbacteria-1</name>
    <dbReference type="NCBI Taxonomy" id="2013854"/>
    <lineage>
        <taxon>Bacteria</taxon>
        <taxon>Candidatus Walliibacteriota</taxon>
    </lineage>
</organism>
<proteinExistence type="predicted"/>
<accession>A0A2N1PPB1</accession>
<gene>
    <name evidence="2" type="ORF">CVV64_10600</name>
</gene>
<evidence type="ECO:0000313" key="2">
    <source>
        <dbReference type="EMBL" id="PKK90170.1"/>
    </source>
</evidence>
<evidence type="ECO:0000259" key="1">
    <source>
        <dbReference type="Pfam" id="PF01370"/>
    </source>
</evidence>
<dbReference type="PANTHER" id="PTHR43245:SF13">
    <property type="entry name" value="UDP-D-APIOSE_UDP-D-XYLOSE SYNTHASE 2"/>
    <property type="match status" value="1"/>
</dbReference>
<evidence type="ECO:0000313" key="3">
    <source>
        <dbReference type="Proteomes" id="UP000233256"/>
    </source>
</evidence>
<dbReference type="AlphaFoldDB" id="A0A2N1PPB1"/>
<feature type="domain" description="NAD-dependent epimerase/dehydratase" evidence="1">
    <location>
        <begin position="3"/>
        <end position="226"/>
    </location>
</feature>
<dbReference type="InterPro" id="IPR050177">
    <property type="entry name" value="Lipid_A_modif_metabolic_enz"/>
</dbReference>
<name>A0A2N1PPB1_9BACT</name>
<protein>
    <submittedName>
        <fullName evidence="2">dTDP-glucose 4,6-dehydratase</fullName>
    </submittedName>
</protein>
<dbReference type="PANTHER" id="PTHR43245">
    <property type="entry name" value="BIFUNCTIONAL POLYMYXIN RESISTANCE PROTEIN ARNA"/>
    <property type="match status" value="1"/>
</dbReference>
<dbReference type="Pfam" id="PF01370">
    <property type="entry name" value="Epimerase"/>
    <property type="match status" value="1"/>
</dbReference>
<comment type="caution">
    <text evidence="2">The sequence shown here is derived from an EMBL/GenBank/DDBJ whole genome shotgun (WGS) entry which is preliminary data.</text>
</comment>
<dbReference type="InterPro" id="IPR001509">
    <property type="entry name" value="Epimerase_deHydtase"/>
</dbReference>
<dbReference type="InterPro" id="IPR036291">
    <property type="entry name" value="NAD(P)-bd_dom_sf"/>
</dbReference>